<dbReference type="Proteomes" id="UP000199352">
    <property type="component" value="Unassembled WGS sequence"/>
</dbReference>
<proteinExistence type="predicted"/>
<keyword evidence="2" id="KW-1185">Reference proteome</keyword>
<evidence type="ECO:0000313" key="1">
    <source>
        <dbReference type="EMBL" id="SER99891.1"/>
    </source>
</evidence>
<dbReference type="AlphaFoldDB" id="A0A1H9TSE1"/>
<protein>
    <submittedName>
        <fullName evidence="1">Uncharacterized protein</fullName>
    </submittedName>
</protein>
<dbReference type="EMBL" id="FOFR01000019">
    <property type="protein sequence ID" value="SER99891.1"/>
    <property type="molecule type" value="Genomic_DNA"/>
</dbReference>
<reference evidence="2" key="1">
    <citation type="submission" date="2016-10" db="EMBL/GenBank/DDBJ databases">
        <authorList>
            <person name="Varghese N."/>
            <person name="Submissions S."/>
        </authorList>
    </citation>
    <scope>NUCLEOTIDE SEQUENCE [LARGE SCALE GENOMIC DNA]</scope>
    <source>
        <strain evidence="2">CGMCC 4.3525</strain>
    </source>
</reference>
<evidence type="ECO:0000313" key="2">
    <source>
        <dbReference type="Proteomes" id="UP000199352"/>
    </source>
</evidence>
<gene>
    <name evidence="1" type="ORF">SAMN05216188_11933</name>
</gene>
<sequence>MTSCLYRVLANFTHHPRRSGVVRPVIFPCAMSGRYSRQISP</sequence>
<organism evidence="1 2">
    <name type="scientific">Lentzea xinjiangensis</name>
    <dbReference type="NCBI Taxonomy" id="402600"/>
    <lineage>
        <taxon>Bacteria</taxon>
        <taxon>Bacillati</taxon>
        <taxon>Actinomycetota</taxon>
        <taxon>Actinomycetes</taxon>
        <taxon>Pseudonocardiales</taxon>
        <taxon>Pseudonocardiaceae</taxon>
        <taxon>Lentzea</taxon>
    </lineage>
</organism>
<name>A0A1H9TSE1_9PSEU</name>
<accession>A0A1H9TSE1</accession>